<dbReference type="AlphaFoldDB" id="A0A5N0T402"/>
<evidence type="ECO:0000256" key="3">
    <source>
        <dbReference type="ARBA" id="ARBA00022643"/>
    </source>
</evidence>
<keyword evidence="2 5" id="KW-0285">Flavoprotein</keyword>
<feature type="binding site" evidence="5">
    <location>
        <position position="109"/>
    </location>
    <ligand>
        <name>substrate</name>
    </ligand>
</feature>
<evidence type="ECO:0000313" key="10">
    <source>
        <dbReference type="Proteomes" id="UP000325372"/>
    </source>
</evidence>
<dbReference type="Pfam" id="PF01243">
    <property type="entry name" value="PNPOx_N"/>
    <property type="match status" value="1"/>
</dbReference>
<feature type="binding site" evidence="5">
    <location>
        <position position="105"/>
    </location>
    <ligand>
        <name>substrate</name>
    </ligand>
</feature>
<dbReference type="HAMAP" id="MF_01629">
    <property type="entry name" value="PdxH"/>
    <property type="match status" value="1"/>
</dbReference>
<dbReference type="PANTHER" id="PTHR10851:SF0">
    <property type="entry name" value="PYRIDOXINE-5'-PHOSPHATE OXIDASE"/>
    <property type="match status" value="1"/>
</dbReference>
<evidence type="ECO:0000259" key="8">
    <source>
        <dbReference type="Pfam" id="PF10590"/>
    </source>
</evidence>
<dbReference type="PIRSF" id="PIRSF000190">
    <property type="entry name" value="Pyd_amn-ph_oxd"/>
    <property type="match status" value="1"/>
</dbReference>
<comment type="pathway">
    <text evidence="5">Cofactor metabolism; pyridoxal 5'-phosphate salvage; pyridoxal 5'-phosphate from pyridoxamine 5'-phosphate: step 1/1.</text>
</comment>
<feature type="binding site" evidence="5">
    <location>
        <begin position="173"/>
        <end position="175"/>
    </location>
    <ligand>
        <name>substrate</name>
    </ligand>
</feature>
<name>A0A5N0T402_9GAMM</name>
<comment type="catalytic activity">
    <reaction evidence="5">
        <text>pyridoxamine 5'-phosphate + O2 + H2O = pyridoxal 5'-phosphate + H2O2 + NH4(+)</text>
        <dbReference type="Rhea" id="RHEA:15817"/>
        <dbReference type="ChEBI" id="CHEBI:15377"/>
        <dbReference type="ChEBI" id="CHEBI:15379"/>
        <dbReference type="ChEBI" id="CHEBI:16240"/>
        <dbReference type="ChEBI" id="CHEBI:28938"/>
        <dbReference type="ChEBI" id="CHEBI:58451"/>
        <dbReference type="ChEBI" id="CHEBI:597326"/>
        <dbReference type="EC" id="1.4.3.5"/>
    </reaction>
</comment>
<dbReference type="GO" id="GO:0010181">
    <property type="term" value="F:FMN binding"/>
    <property type="evidence" value="ECO:0007669"/>
    <property type="project" value="UniProtKB-UniRule"/>
</dbReference>
<dbReference type="EC" id="1.4.3.5" evidence="5"/>
<dbReference type="NCBIfam" id="NF004231">
    <property type="entry name" value="PRK05679.1"/>
    <property type="match status" value="1"/>
</dbReference>
<dbReference type="InterPro" id="IPR019576">
    <property type="entry name" value="Pyridoxamine_oxidase_dimer_C"/>
</dbReference>
<evidence type="ECO:0000256" key="6">
    <source>
        <dbReference type="PIRSR" id="PIRSR000190-2"/>
    </source>
</evidence>
<gene>
    <name evidence="5 9" type="primary">pdxH</name>
    <name evidence="9" type="ORF">F3N42_15290</name>
</gene>
<dbReference type="UniPathway" id="UPA01068">
    <property type="reaction ID" value="UER00304"/>
</dbReference>
<feature type="binding site" evidence="5 6">
    <location>
        <begin position="43"/>
        <end position="48"/>
    </location>
    <ligand>
        <name>FMN</name>
        <dbReference type="ChEBI" id="CHEBI:58210"/>
    </ligand>
</feature>
<dbReference type="GO" id="GO:0004733">
    <property type="term" value="F:pyridoxamine phosphate oxidase activity"/>
    <property type="evidence" value="ECO:0007669"/>
    <property type="project" value="UniProtKB-UniRule"/>
</dbReference>
<evidence type="ECO:0000259" key="7">
    <source>
        <dbReference type="Pfam" id="PF01243"/>
    </source>
</evidence>
<comment type="caution">
    <text evidence="9">The sequence shown here is derived from an EMBL/GenBank/DDBJ whole genome shotgun (WGS) entry which is preliminary data.</text>
</comment>
<feature type="binding site" evidence="5 6">
    <location>
        <begin position="122"/>
        <end position="123"/>
    </location>
    <ligand>
        <name>FMN</name>
        <dbReference type="ChEBI" id="CHEBI:58210"/>
    </ligand>
</feature>
<comment type="function">
    <text evidence="5">Catalyzes the oxidation of either pyridoxine 5'-phosphate (PNP) or pyridoxamine 5'-phosphate (PMP) into pyridoxal 5'-phosphate (PLP).</text>
</comment>
<feature type="domain" description="Pyridoxamine 5'-phosphate oxidase N-terminal" evidence="7">
    <location>
        <begin position="16"/>
        <end position="141"/>
    </location>
</feature>
<dbReference type="InterPro" id="IPR000659">
    <property type="entry name" value="Pyridox_Oxase"/>
</dbReference>
<feature type="binding site" evidence="5">
    <location>
        <position position="113"/>
    </location>
    <ligand>
        <name>substrate</name>
    </ligand>
</feature>
<feature type="binding site" evidence="5">
    <location>
        <position position="48"/>
    </location>
    <ligand>
        <name>substrate</name>
    </ligand>
</feature>
<keyword evidence="4 5" id="KW-0560">Oxidoreductase</keyword>
<keyword evidence="10" id="KW-1185">Reference proteome</keyword>
<accession>A0A5N0T402</accession>
<dbReference type="InterPro" id="IPR019740">
    <property type="entry name" value="Pyridox_Oxase_CS"/>
</dbReference>
<dbReference type="PANTHER" id="PTHR10851">
    <property type="entry name" value="PYRIDOXINE-5-PHOSPHATE OXIDASE"/>
    <property type="match status" value="1"/>
</dbReference>
<feature type="binding site" evidence="5 6">
    <location>
        <position position="65"/>
    </location>
    <ligand>
        <name>FMN</name>
        <dbReference type="ChEBI" id="CHEBI:58210"/>
    </ligand>
</feature>
<feature type="binding site" evidence="5 6">
    <location>
        <begin position="58"/>
        <end position="59"/>
    </location>
    <ligand>
        <name>FMN</name>
        <dbReference type="ChEBI" id="CHEBI:58210"/>
    </ligand>
</feature>
<proteinExistence type="inferred from homology"/>
<dbReference type="Gene3D" id="2.30.110.10">
    <property type="entry name" value="Electron Transport, Fmn-binding Protein, Chain A"/>
    <property type="match status" value="1"/>
</dbReference>
<keyword evidence="5" id="KW-0664">Pyridoxine biosynthesis</keyword>
<evidence type="ECO:0000313" key="9">
    <source>
        <dbReference type="EMBL" id="KAA9129591.1"/>
    </source>
</evidence>
<reference evidence="9 10" key="1">
    <citation type="submission" date="2019-09" db="EMBL/GenBank/DDBJ databases">
        <title>Wenzhouxiangella sp. Genome sequencing and assembly.</title>
        <authorList>
            <person name="Zhang R."/>
        </authorList>
    </citation>
    <scope>NUCLEOTIDE SEQUENCE [LARGE SCALE GENOMIC DNA]</scope>
    <source>
        <strain evidence="9 10">W260</strain>
    </source>
</reference>
<evidence type="ECO:0000256" key="2">
    <source>
        <dbReference type="ARBA" id="ARBA00022630"/>
    </source>
</evidence>
<sequence length="194" mass="21714">MALPDEAVERFREGLDEAIAAGEVEPTAMCLSTLGVDGGLSSRMVLMKAFTPEGFVFYTNLESRKGTQLAASGAAALVFHWKATERQVRVEGVAEPVSDADADAYFASRPRGSQLGAWASDQSRPMASRVTLVKRVAAVEARYLGRPVPRPPHWSGFLVRPRLVEFWYGRRSRLHDRFVFTLDNGEWRRERQFP</sequence>
<protein>
    <recommendedName>
        <fullName evidence="5">Pyridoxine/pyridoxamine 5'-phosphate oxidase</fullName>
        <ecNumber evidence="5">1.4.3.5</ecNumber>
    </recommendedName>
    <alternativeName>
        <fullName evidence="5">PNP/PMP oxidase</fullName>
        <shortName evidence="5">PNPOx</shortName>
    </alternativeName>
    <alternativeName>
        <fullName evidence="5">Pyridoxal 5'-phosphate synthase</fullName>
    </alternativeName>
</protein>
<comment type="subunit">
    <text evidence="5">Homodimer.</text>
</comment>
<dbReference type="GO" id="GO:0008615">
    <property type="term" value="P:pyridoxine biosynthetic process"/>
    <property type="evidence" value="ECO:0007669"/>
    <property type="project" value="UniProtKB-UniRule"/>
</dbReference>
<comment type="similarity">
    <text evidence="1 5">Belongs to the pyridoxamine 5'-phosphate oxidase family.</text>
</comment>
<evidence type="ECO:0000256" key="1">
    <source>
        <dbReference type="ARBA" id="ARBA00007301"/>
    </source>
</evidence>
<dbReference type="SUPFAM" id="SSF50475">
    <property type="entry name" value="FMN-binding split barrel"/>
    <property type="match status" value="1"/>
</dbReference>
<dbReference type="NCBIfam" id="TIGR00558">
    <property type="entry name" value="pdxH"/>
    <property type="match status" value="1"/>
</dbReference>
<feature type="binding site" evidence="5 6">
    <location>
        <position position="167"/>
    </location>
    <ligand>
        <name>FMN</name>
        <dbReference type="ChEBI" id="CHEBI:58210"/>
    </ligand>
</feature>
<dbReference type="InterPro" id="IPR011576">
    <property type="entry name" value="Pyridox_Oxase_N"/>
</dbReference>
<comment type="catalytic activity">
    <reaction evidence="5">
        <text>pyridoxine 5'-phosphate + O2 = pyridoxal 5'-phosphate + H2O2</text>
        <dbReference type="Rhea" id="RHEA:15149"/>
        <dbReference type="ChEBI" id="CHEBI:15379"/>
        <dbReference type="ChEBI" id="CHEBI:16240"/>
        <dbReference type="ChEBI" id="CHEBI:58589"/>
        <dbReference type="ChEBI" id="CHEBI:597326"/>
        <dbReference type="EC" id="1.4.3.5"/>
    </reaction>
</comment>
<dbReference type="EMBL" id="VYXP01000014">
    <property type="protein sequence ID" value="KAA9129591.1"/>
    <property type="molecule type" value="Genomic_DNA"/>
</dbReference>
<organism evidence="9 10">
    <name type="scientific">Marinihelvus fidelis</name>
    <dbReference type="NCBI Taxonomy" id="2613842"/>
    <lineage>
        <taxon>Bacteria</taxon>
        <taxon>Pseudomonadati</taxon>
        <taxon>Pseudomonadota</taxon>
        <taxon>Gammaproteobacteria</taxon>
        <taxon>Chromatiales</taxon>
        <taxon>Wenzhouxiangellaceae</taxon>
        <taxon>Marinihelvus</taxon>
    </lineage>
</organism>
<evidence type="ECO:0000256" key="5">
    <source>
        <dbReference type="HAMAP-Rule" id="MF_01629"/>
    </source>
</evidence>
<dbReference type="InterPro" id="IPR012349">
    <property type="entry name" value="Split_barrel_FMN-bd"/>
</dbReference>
<dbReference type="Proteomes" id="UP000325372">
    <property type="component" value="Unassembled WGS sequence"/>
</dbReference>
<feature type="binding site" evidence="5 6">
    <location>
        <position position="64"/>
    </location>
    <ligand>
        <name>FMN</name>
        <dbReference type="ChEBI" id="CHEBI:58210"/>
    </ligand>
</feature>
<comment type="cofactor">
    <cofactor evidence="5 6">
        <name>FMN</name>
        <dbReference type="ChEBI" id="CHEBI:58210"/>
    </cofactor>
    <text evidence="5 6">Binds 1 FMN per subunit.</text>
</comment>
<evidence type="ECO:0000256" key="4">
    <source>
        <dbReference type="ARBA" id="ARBA00023002"/>
    </source>
</evidence>
<keyword evidence="3 5" id="KW-0288">FMN</keyword>
<comment type="pathway">
    <text evidence="5">Cofactor metabolism; pyridoxal 5'-phosphate salvage; pyridoxal 5'-phosphate from pyridoxine 5'-phosphate: step 1/1.</text>
</comment>
<dbReference type="Pfam" id="PF10590">
    <property type="entry name" value="PNP_phzG_C"/>
    <property type="match status" value="1"/>
</dbReference>
<feature type="domain" description="Pyridoxine 5'-phosphate oxidase dimerisation C-terminal" evidence="8">
    <location>
        <begin position="154"/>
        <end position="194"/>
    </location>
</feature>
<dbReference type="PROSITE" id="PS01064">
    <property type="entry name" value="PYRIDOX_OXIDASE"/>
    <property type="match status" value="1"/>
</dbReference>
<feature type="binding site" evidence="5 6">
    <location>
        <position position="87"/>
    </location>
    <ligand>
        <name>FMN</name>
        <dbReference type="ChEBI" id="CHEBI:58210"/>
    </ligand>
</feature>
<feature type="binding site" evidence="5 6">
    <location>
        <position position="177"/>
    </location>
    <ligand>
        <name>FMN</name>
        <dbReference type="ChEBI" id="CHEBI:58210"/>
    </ligand>
</feature>